<evidence type="ECO:0000256" key="2">
    <source>
        <dbReference type="ARBA" id="ARBA00022676"/>
    </source>
</evidence>
<evidence type="ECO:0000256" key="4">
    <source>
        <dbReference type="SAM" id="Phobius"/>
    </source>
</evidence>
<feature type="transmembrane region" description="Helical" evidence="4">
    <location>
        <begin position="276"/>
        <end position="296"/>
    </location>
</feature>
<gene>
    <name evidence="6" type="ORF">ACFPIJ_53025</name>
</gene>
<evidence type="ECO:0000313" key="7">
    <source>
        <dbReference type="Proteomes" id="UP001595912"/>
    </source>
</evidence>
<feature type="domain" description="Glycosyltransferase 2-like" evidence="5">
    <location>
        <begin position="14"/>
        <end position="141"/>
    </location>
</feature>
<evidence type="ECO:0000313" key="6">
    <source>
        <dbReference type="EMBL" id="MFC5006533.1"/>
    </source>
</evidence>
<dbReference type="PANTHER" id="PTHR43398:SF1">
    <property type="entry name" value="DOLICHOL-PHOSPHATE MANNOSYLTRANSFERASE SUBUNIT 1"/>
    <property type="match status" value="1"/>
</dbReference>
<dbReference type="InterPro" id="IPR001173">
    <property type="entry name" value="Glyco_trans_2-like"/>
</dbReference>
<dbReference type="Gene3D" id="3.90.550.10">
    <property type="entry name" value="Spore Coat Polysaccharide Biosynthesis Protein SpsA, Chain A"/>
    <property type="match status" value="2"/>
</dbReference>
<feature type="transmembrane region" description="Helical" evidence="4">
    <location>
        <begin position="656"/>
        <end position="679"/>
    </location>
</feature>
<comment type="similarity">
    <text evidence="1">Belongs to the glycosyltransferase 2 family.</text>
</comment>
<feature type="transmembrane region" description="Helical" evidence="4">
    <location>
        <begin position="251"/>
        <end position="270"/>
    </location>
</feature>
<keyword evidence="7" id="KW-1185">Reference proteome</keyword>
<dbReference type="Pfam" id="PF13641">
    <property type="entry name" value="Glyco_tranf_2_3"/>
    <property type="match status" value="1"/>
</dbReference>
<evidence type="ECO:0000259" key="5">
    <source>
        <dbReference type="Pfam" id="PF00535"/>
    </source>
</evidence>
<name>A0ABV9WG35_9ACTN</name>
<dbReference type="InterPro" id="IPR029044">
    <property type="entry name" value="Nucleotide-diphossugar_trans"/>
</dbReference>
<keyword evidence="4" id="KW-0812">Transmembrane</keyword>
<keyword evidence="4" id="KW-0472">Membrane</keyword>
<dbReference type="SUPFAM" id="SSF53448">
    <property type="entry name" value="Nucleotide-diphospho-sugar transferases"/>
    <property type="match status" value="2"/>
</dbReference>
<keyword evidence="3 6" id="KW-0808">Transferase</keyword>
<dbReference type="RefSeq" id="WP_380127161.1">
    <property type="nucleotide sequence ID" value="NZ_JBHSIU010000105.1"/>
</dbReference>
<protein>
    <submittedName>
        <fullName evidence="6">Glycosyltransferase</fullName>
        <ecNumber evidence="6">2.4.-.-</ecNumber>
    </submittedName>
</protein>
<proteinExistence type="inferred from homology"/>
<dbReference type="Proteomes" id="UP001595912">
    <property type="component" value="Unassembled WGS sequence"/>
</dbReference>
<feature type="transmembrane region" description="Helical" evidence="4">
    <location>
        <begin position="617"/>
        <end position="635"/>
    </location>
</feature>
<dbReference type="EC" id="2.4.-.-" evidence="6"/>
<keyword evidence="2 6" id="KW-0328">Glycosyltransferase</keyword>
<feature type="transmembrane region" description="Helical" evidence="4">
    <location>
        <begin position="584"/>
        <end position="611"/>
    </location>
</feature>
<accession>A0ABV9WG35</accession>
<dbReference type="Pfam" id="PF00535">
    <property type="entry name" value="Glycos_transf_2"/>
    <property type="match status" value="1"/>
</dbReference>
<organism evidence="6 7">
    <name type="scientific">Dactylosporangium cerinum</name>
    <dbReference type="NCBI Taxonomy" id="1434730"/>
    <lineage>
        <taxon>Bacteria</taxon>
        <taxon>Bacillati</taxon>
        <taxon>Actinomycetota</taxon>
        <taxon>Actinomycetes</taxon>
        <taxon>Micromonosporales</taxon>
        <taxon>Micromonosporaceae</taxon>
        <taxon>Dactylosporangium</taxon>
    </lineage>
</organism>
<reference evidence="7" key="1">
    <citation type="journal article" date="2019" name="Int. J. Syst. Evol. Microbiol.">
        <title>The Global Catalogue of Microorganisms (GCM) 10K type strain sequencing project: providing services to taxonomists for standard genome sequencing and annotation.</title>
        <authorList>
            <consortium name="The Broad Institute Genomics Platform"/>
            <consortium name="The Broad Institute Genome Sequencing Center for Infectious Disease"/>
            <person name="Wu L."/>
            <person name="Ma J."/>
        </authorList>
    </citation>
    <scope>NUCLEOTIDE SEQUENCE [LARGE SCALE GENOMIC DNA]</scope>
    <source>
        <strain evidence="7">CGMCC 4.7152</strain>
    </source>
</reference>
<dbReference type="PANTHER" id="PTHR43398">
    <property type="entry name" value="DOLICHOL-PHOSPHATE MANNOSYLTRANSFERASE SUBUNIT 1"/>
    <property type="match status" value="1"/>
</dbReference>
<comment type="caution">
    <text evidence="6">The sequence shown here is derived from an EMBL/GenBank/DDBJ whole genome shotgun (WGS) entry which is preliminary data.</text>
</comment>
<dbReference type="CDD" id="cd06423">
    <property type="entry name" value="CESA_like"/>
    <property type="match status" value="1"/>
</dbReference>
<dbReference type="EMBL" id="JBHSIU010000105">
    <property type="protein sequence ID" value="MFC5006533.1"/>
    <property type="molecule type" value="Genomic_DNA"/>
</dbReference>
<keyword evidence="4" id="KW-1133">Transmembrane helix</keyword>
<sequence>MNLLKEKHVTPTATIVIPCRHEEDNVGPLIERLAAVLHGVELLFVDDSDNEHTVDAIALAAARLERDDLRVRVFHRTGGQRVGGLAGAVVDGFRRARALKALVMDADLQHPPELVPAMLAALDEVDLVMASRYCEGGSSGGLDGPVRRVVSTGSTLLARLAFPFALRGVTDPMTGFFGVRLDKMDTDKLRSRGFKILLEILARYPRLRRTELPLDFGQRHAGASKGDLRQGMLYLRQLPWLRLVTWFGTPALRWAALLGVIGAATVALAVSPLSGAAVLALLVTLVASYNTVVGALEVRWRLYGWRTPEAVEQMRWPAAVPDEIKERFSIIVPALNEEYVIAGTLRHLLQQDHDDYEILVSLCDGDDATIAEVQRVQANYDPHGRVRTVVRAYSRSNKPRQLNAALEVATGTVIGVVDAEDDVAPQLLTRVNTLFGCTDADVVQGGVQLMTLGTRVRDWFKVHNVMEYFFWFTSRMFYQVRTGFVPLGGNTVFIRRPMLEQAGGWPDNLTEDCALGVLLCTRYNARVVAAYEPELATREEVPQTIGSRRSGSLFWQRVRWNQGFLSILLEGRWATLPTLRQRALAGYILATPFLQAFSALLLPLSIVTIFWLKVPVFVAMLMYAPFVPIIITLATQIVGLREFARAYRQKVLWRHYAFLLLGAPVYQWVLMGAAFWAVWQHVDGNTTWHKTAHGGHHRPLALEGTPA</sequence>
<dbReference type="GO" id="GO:0016757">
    <property type="term" value="F:glycosyltransferase activity"/>
    <property type="evidence" value="ECO:0007669"/>
    <property type="project" value="UniProtKB-KW"/>
</dbReference>
<evidence type="ECO:0000256" key="1">
    <source>
        <dbReference type="ARBA" id="ARBA00006739"/>
    </source>
</evidence>
<dbReference type="InterPro" id="IPR039528">
    <property type="entry name" value="DPM1-like"/>
</dbReference>
<evidence type="ECO:0000256" key="3">
    <source>
        <dbReference type="ARBA" id="ARBA00022679"/>
    </source>
</evidence>